<name>A0ACC3DNJ4_9PEZI</name>
<accession>A0ACC3DNJ4</accession>
<protein>
    <submittedName>
        <fullName evidence="1">Uncharacterized protein</fullName>
    </submittedName>
</protein>
<dbReference type="Proteomes" id="UP001186974">
    <property type="component" value="Unassembled WGS sequence"/>
</dbReference>
<sequence>MTYNDLRAKSFPLRAFDVTMLWPDHVFPMADRPIPVLLAQANFVSGGVLLAVNAFNTVLDSSSIVTIMERWAQHCRMLASNRITTWFSPEPDLMSTRTNGVVRLSYSSKLTPGFLRDHPEYHYFREVPAEPPPCLLKQQRTQVFYFSNAALAALERDAAGECGDSDRSISRGDALCALIWRSLINAERSAGAFDCTGSSTLQVTVDGRTRMSPPLAQDFLGCATLIQSMDTDVRTLLDPTSLYRCASAVRRATDGITPIYVDDVITMLNTISDYTRILPNAYLDVFGKNVCMTSWADLDRIYEMDWGVGLGKCERVRVPNKTGFFNGLQIMLPELPQNVGGGTEVVIALEKEPMKMLKQDKLWCRYARCIN</sequence>
<reference evidence="1" key="1">
    <citation type="submission" date="2024-09" db="EMBL/GenBank/DDBJ databases">
        <title>Black Yeasts Isolated from many extreme environments.</title>
        <authorList>
            <person name="Coleine C."/>
            <person name="Stajich J.E."/>
            <person name="Selbmann L."/>
        </authorList>
    </citation>
    <scope>NUCLEOTIDE SEQUENCE</scope>
    <source>
        <strain evidence="1">CCFEE 5737</strain>
    </source>
</reference>
<keyword evidence="2" id="KW-1185">Reference proteome</keyword>
<comment type="caution">
    <text evidence="1">The sequence shown here is derived from an EMBL/GenBank/DDBJ whole genome shotgun (WGS) entry which is preliminary data.</text>
</comment>
<proteinExistence type="predicted"/>
<evidence type="ECO:0000313" key="1">
    <source>
        <dbReference type="EMBL" id="KAK3078181.1"/>
    </source>
</evidence>
<gene>
    <name evidence="1" type="ORF">LTS18_008238</name>
</gene>
<organism evidence="1 2">
    <name type="scientific">Coniosporium uncinatum</name>
    <dbReference type="NCBI Taxonomy" id="93489"/>
    <lineage>
        <taxon>Eukaryota</taxon>
        <taxon>Fungi</taxon>
        <taxon>Dikarya</taxon>
        <taxon>Ascomycota</taxon>
        <taxon>Pezizomycotina</taxon>
        <taxon>Dothideomycetes</taxon>
        <taxon>Dothideomycetes incertae sedis</taxon>
        <taxon>Coniosporium</taxon>
    </lineage>
</organism>
<evidence type="ECO:0000313" key="2">
    <source>
        <dbReference type="Proteomes" id="UP001186974"/>
    </source>
</evidence>
<dbReference type="EMBL" id="JAWDJW010002130">
    <property type="protein sequence ID" value="KAK3078181.1"/>
    <property type="molecule type" value="Genomic_DNA"/>
</dbReference>